<sequence>MRCEHQTDLLANRNQAIKLKKHESDPNLSNIKLEEQRKTENERKLAEKERRKRSLTLPTVSQALRLSANDDYVPVIQSLSRVLTFKTDWF</sequence>
<keyword evidence="3" id="KW-1185">Reference proteome</keyword>
<name>A0A5J5AHM9_9ASTE</name>
<dbReference type="Proteomes" id="UP000325577">
    <property type="component" value="Linkage Group LG20"/>
</dbReference>
<evidence type="ECO:0000256" key="1">
    <source>
        <dbReference type="SAM" id="MobiDB-lite"/>
    </source>
</evidence>
<proteinExistence type="predicted"/>
<reference evidence="2 3" key="1">
    <citation type="submission" date="2019-09" db="EMBL/GenBank/DDBJ databases">
        <title>A chromosome-level genome assembly of the Chinese tupelo Nyssa sinensis.</title>
        <authorList>
            <person name="Yang X."/>
            <person name="Kang M."/>
            <person name="Yang Y."/>
            <person name="Xiong H."/>
            <person name="Wang M."/>
            <person name="Zhang Z."/>
            <person name="Wang Z."/>
            <person name="Wu H."/>
            <person name="Ma T."/>
            <person name="Liu J."/>
            <person name="Xi Z."/>
        </authorList>
    </citation>
    <scope>NUCLEOTIDE SEQUENCE [LARGE SCALE GENOMIC DNA]</scope>
    <source>
        <strain evidence="2">J267</strain>
        <tissue evidence="2">Leaf</tissue>
    </source>
</reference>
<evidence type="ECO:0000313" key="2">
    <source>
        <dbReference type="EMBL" id="KAA8529734.1"/>
    </source>
</evidence>
<organism evidence="2 3">
    <name type="scientific">Nyssa sinensis</name>
    <dbReference type="NCBI Taxonomy" id="561372"/>
    <lineage>
        <taxon>Eukaryota</taxon>
        <taxon>Viridiplantae</taxon>
        <taxon>Streptophyta</taxon>
        <taxon>Embryophyta</taxon>
        <taxon>Tracheophyta</taxon>
        <taxon>Spermatophyta</taxon>
        <taxon>Magnoliopsida</taxon>
        <taxon>eudicotyledons</taxon>
        <taxon>Gunneridae</taxon>
        <taxon>Pentapetalae</taxon>
        <taxon>asterids</taxon>
        <taxon>Cornales</taxon>
        <taxon>Nyssaceae</taxon>
        <taxon>Nyssa</taxon>
    </lineage>
</organism>
<gene>
    <name evidence="2" type="ORF">F0562_034166</name>
</gene>
<evidence type="ECO:0000313" key="3">
    <source>
        <dbReference type="Proteomes" id="UP000325577"/>
    </source>
</evidence>
<protein>
    <submittedName>
        <fullName evidence="2">Uncharacterized protein</fullName>
    </submittedName>
</protein>
<dbReference type="EMBL" id="CM018044">
    <property type="protein sequence ID" value="KAA8529734.1"/>
    <property type="molecule type" value="Genomic_DNA"/>
</dbReference>
<feature type="compositionally biased region" description="Basic and acidic residues" evidence="1">
    <location>
        <begin position="32"/>
        <end position="49"/>
    </location>
</feature>
<feature type="region of interest" description="Disordered" evidence="1">
    <location>
        <begin position="15"/>
        <end position="53"/>
    </location>
</feature>
<dbReference type="AlphaFoldDB" id="A0A5J5AHM9"/>
<accession>A0A5J5AHM9</accession>